<name>A0A445AIH7_ARAHY</name>
<protein>
    <submittedName>
        <fullName evidence="3">Uncharacterized protein</fullName>
    </submittedName>
</protein>
<evidence type="ECO:0000256" key="1">
    <source>
        <dbReference type="SAM" id="MobiDB-lite"/>
    </source>
</evidence>
<keyword evidence="2" id="KW-0472">Membrane</keyword>
<dbReference type="Proteomes" id="UP000289738">
    <property type="component" value="Chromosome B02"/>
</dbReference>
<gene>
    <name evidence="3" type="ORF">Ahy_B02g060438</name>
</gene>
<keyword evidence="2" id="KW-0812">Transmembrane</keyword>
<accession>A0A445AIH7</accession>
<organism evidence="3 4">
    <name type="scientific">Arachis hypogaea</name>
    <name type="common">Peanut</name>
    <dbReference type="NCBI Taxonomy" id="3818"/>
    <lineage>
        <taxon>Eukaryota</taxon>
        <taxon>Viridiplantae</taxon>
        <taxon>Streptophyta</taxon>
        <taxon>Embryophyta</taxon>
        <taxon>Tracheophyta</taxon>
        <taxon>Spermatophyta</taxon>
        <taxon>Magnoliopsida</taxon>
        <taxon>eudicotyledons</taxon>
        <taxon>Gunneridae</taxon>
        <taxon>Pentapetalae</taxon>
        <taxon>rosids</taxon>
        <taxon>fabids</taxon>
        <taxon>Fabales</taxon>
        <taxon>Fabaceae</taxon>
        <taxon>Papilionoideae</taxon>
        <taxon>50 kb inversion clade</taxon>
        <taxon>dalbergioids sensu lato</taxon>
        <taxon>Dalbergieae</taxon>
        <taxon>Pterocarpus clade</taxon>
        <taxon>Arachis</taxon>
    </lineage>
</organism>
<dbReference type="AlphaFoldDB" id="A0A445AIH7"/>
<dbReference type="EMBL" id="SDMP01000012">
    <property type="protein sequence ID" value="RYR26232.1"/>
    <property type="molecule type" value="Genomic_DNA"/>
</dbReference>
<reference evidence="3 4" key="1">
    <citation type="submission" date="2019-01" db="EMBL/GenBank/DDBJ databases">
        <title>Sequencing of cultivated peanut Arachis hypogaea provides insights into genome evolution and oil improvement.</title>
        <authorList>
            <person name="Chen X."/>
        </authorList>
    </citation>
    <scope>NUCLEOTIDE SEQUENCE [LARGE SCALE GENOMIC DNA]</scope>
    <source>
        <strain evidence="4">cv. Fuhuasheng</strain>
        <tissue evidence="3">Leaves</tissue>
    </source>
</reference>
<feature type="compositionally biased region" description="Polar residues" evidence="1">
    <location>
        <begin position="33"/>
        <end position="44"/>
    </location>
</feature>
<sequence length="144" mass="15812">MNRSSFLKVQFTPPPLKTRVASPPGVTEGDVPSSPSQTVAQSLPGTSPGIFVRGSPSQSDPLPSSLCHRRFCLALSPYGIAFVVFYYMNACVRFIKYAITFTVLFQVEAMKAMLKKNKMDQRNEKSSSCIPAITKEMNDLTIGN</sequence>
<proteinExistence type="predicted"/>
<evidence type="ECO:0000313" key="3">
    <source>
        <dbReference type="EMBL" id="RYR26232.1"/>
    </source>
</evidence>
<feature type="transmembrane region" description="Helical" evidence="2">
    <location>
        <begin position="71"/>
        <end position="88"/>
    </location>
</feature>
<evidence type="ECO:0000313" key="4">
    <source>
        <dbReference type="Proteomes" id="UP000289738"/>
    </source>
</evidence>
<keyword evidence="2" id="KW-1133">Transmembrane helix</keyword>
<feature type="region of interest" description="Disordered" evidence="1">
    <location>
        <begin position="1"/>
        <end position="44"/>
    </location>
</feature>
<keyword evidence="4" id="KW-1185">Reference proteome</keyword>
<comment type="caution">
    <text evidence="3">The sequence shown here is derived from an EMBL/GenBank/DDBJ whole genome shotgun (WGS) entry which is preliminary data.</text>
</comment>
<evidence type="ECO:0000256" key="2">
    <source>
        <dbReference type="SAM" id="Phobius"/>
    </source>
</evidence>